<keyword evidence="2" id="KW-1185">Reference proteome</keyword>
<accession>A0A4C1SPQ5</accession>
<proteinExistence type="predicted"/>
<protein>
    <submittedName>
        <fullName evidence="1">Uncharacterized protein</fullName>
    </submittedName>
</protein>
<organism evidence="1 2">
    <name type="scientific">Eumeta variegata</name>
    <name type="common">Bagworm moth</name>
    <name type="synonym">Eumeta japonica</name>
    <dbReference type="NCBI Taxonomy" id="151549"/>
    <lineage>
        <taxon>Eukaryota</taxon>
        <taxon>Metazoa</taxon>
        <taxon>Ecdysozoa</taxon>
        <taxon>Arthropoda</taxon>
        <taxon>Hexapoda</taxon>
        <taxon>Insecta</taxon>
        <taxon>Pterygota</taxon>
        <taxon>Neoptera</taxon>
        <taxon>Endopterygota</taxon>
        <taxon>Lepidoptera</taxon>
        <taxon>Glossata</taxon>
        <taxon>Ditrysia</taxon>
        <taxon>Tineoidea</taxon>
        <taxon>Psychidae</taxon>
        <taxon>Oiketicinae</taxon>
        <taxon>Eumeta</taxon>
    </lineage>
</organism>
<dbReference type="EMBL" id="BGZK01000012">
    <property type="protein sequence ID" value="GBP04139.1"/>
    <property type="molecule type" value="Genomic_DNA"/>
</dbReference>
<name>A0A4C1SPQ5_EUMVA</name>
<reference evidence="1 2" key="1">
    <citation type="journal article" date="2019" name="Commun. Biol.">
        <title>The bagworm genome reveals a unique fibroin gene that provides high tensile strength.</title>
        <authorList>
            <person name="Kono N."/>
            <person name="Nakamura H."/>
            <person name="Ohtoshi R."/>
            <person name="Tomita M."/>
            <person name="Numata K."/>
            <person name="Arakawa K."/>
        </authorList>
    </citation>
    <scope>NUCLEOTIDE SEQUENCE [LARGE SCALE GENOMIC DNA]</scope>
</reference>
<evidence type="ECO:0000313" key="2">
    <source>
        <dbReference type="Proteomes" id="UP000299102"/>
    </source>
</evidence>
<dbReference type="Proteomes" id="UP000299102">
    <property type="component" value="Unassembled WGS sequence"/>
</dbReference>
<evidence type="ECO:0000313" key="1">
    <source>
        <dbReference type="EMBL" id="GBP04139.1"/>
    </source>
</evidence>
<sequence length="237" mass="26896">MKLRENRNRNAIVRVESESRAELGSDLRAGPETQSIARPGSKWKEGLYLQRNGNREQDKIGIECVFVLGVERRDRDGDHISIQVDYDYFPALNSDLGTAPYSNSGLALDSDFSPAFDSDFDSVRDSDPDFRFCFSLTVWNLKPCTLDQCRLVRSIVTKATITIVTDSLKRVFRGRACASLWLKLTAHWSIRSWSESNLIPFAFLRRKRAYEPPNNRRSSSPMDTCNSRGFTGALPAF</sequence>
<dbReference type="AlphaFoldDB" id="A0A4C1SPQ5"/>
<gene>
    <name evidence="1" type="ORF">EVAR_74863_1</name>
</gene>
<comment type="caution">
    <text evidence="1">The sequence shown here is derived from an EMBL/GenBank/DDBJ whole genome shotgun (WGS) entry which is preliminary data.</text>
</comment>